<evidence type="ECO:0000256" key="6">
    <source>
        <dbReference type="ARBA" id="ARBA00022679"/>
    </source>
</evidence>
<feature type="domain" description="MucBP" evidence="14">
    <location>
        <begin position="771"/>
        <end position="822"/>
    </location>
</feature>
<dbReference type="GO" id="GO:0006629">
    <property type="term" value="P:lipid metabolic process"/>
    <property type="evidence" value="ECO:0007669"/>
    <property type="project" value="InterPro"/>
</dbReference>
<evidence type="ECO:0000256" key="3">
    <source>
        <dbReference type="ARBA" id="ARBA00011953"/>
    </source>
</evidence>
<dbReference type="EMBL" id="JACKWZ010001035">
    <property type="protein sequence ID" value="KAF9404252.1"/>
    <property type="molecule type" value="Genomic_DNA"/>
</dbReference>
<dbReference type="GO" id="GO:0061708">
    <property type="term" value="F:tRNA-5-taurinomethyluridine 2-sulfurtransferase"/>
    <property type="evidence" value="ECO:0007669"/>
    <property type="project" value="UniProtKB-EC"/>
</dbReference>
<dbReference type="GO" id="GO:0002143">
    <property type="term" value="P:tRNA wobble position uridine thiolation"/>
    <property type="evidence" value="ECO:0007669"/>
    <property type="project" value="TreeGrafter"/>
</dbReference>
<feature type="domain" description="tRNA-specific 2-thiouridylase MnmA-like central" evidence="16">
    <location>
        <begin position="196"/>
        <end position="252"/>
    </location>
</feature>
<feature type="domain" description="MucBP" evidence="14">
    <location>
        <begin position="718"/>
        <end position="751"/>
    </location>
</feature>
<keyword evidence="18" id="KW-1185">Reference proteome</keyword>
<evidence type="ECO:0000256" key="10">
    <source>
        <dbReference type="ARBA" id="ARBA00022840"/>
    </source>
</evidence>
<evidence type="ECO:0000256" key="11">
    <source>
        <dbReference type="ARBA" id="ARBA00022884"/>
    </source>
</evidence>
<dbReference type="CDD" id="cd01998">
    <property type="entry name" value="MnmA_TRMU-like"/>
    <property type="match status" value="1"/>
</dbReference>
<dbReference type="PANTHER" id="PTHR11933:SF5">
    <property type="entry name" value="MITOCHONDRIAL TRNA-SPECIFIC 2-THIOURIDYLASE 1"/>
    <property type="match status" value="1"/>
</dbReference>
<dbReference type="GO" id="GO:0008081">
    <property type="term" value="F:phosphoric diester hydrolase activity"/>
    <property type="evidence" value="ECO:0007669"/>
    <property type="project" value="InterPro"/>
</dbReference>
<feature type="domain" description="MucBP" evidence="14">
    <location>
        <begin position="503"/>
        <end position="574"/>
    </location>
</feature>
<keyword evidence="6" id="KW-0808">Transferase</keyword>
<dbReference type="Proteomes" id="UP000648187">
    <property type="component" value="Unassembled WGS sequence"/>
</dbReference>
<evidence type="ECO:0000256" key="5">
    <source>
        <dbReference type="ARBA" id="ARBA00022555"/>
    </source>
</evidence>
<dbReference type="InterPro" id="IPR004506">
    <property type="entry name" value="MnmA-like"/>
</dbReference>
<dbReference type="InterPro" id="IPR046884">
    <property type="entry name" value="MnmA-like_central"/>
</dbReference>
<evidence type="ECO:0000259" key="14">
    <source>
        <dbReference type="Pfam" id="PF06458"/>
    </source>
</evidence>
<keyword evidence="9" id="KW-0547">Nucleotide-binding</keyword>
<dbReference type="Pfam" id="PF06458">
    <property type="entry name" value="MucBP"/>
    <property type="match status" value="8"/>
</dbReference>
<sequence>MSGGVDSSVTALLLKEQGYDVVGIFMKNWDDTDENGVCTATEDYKDVAKVADQIGIPYYSVNFEKEYWDRVFEYFLAEYRRGRTPNPDVMCNKEIKFKAFLDYAMQLGADYVATGHYAQVKRKADGTMRMLRGVDNNKDQTYFLSQLSQTQLAKTMFPLGGMEKSEVRAIAERANLATAKKKDSTGICFIGEKNFKQFLSNYLPAKRGDMVTLDGEIKGQHDGLMYYTIGQRQGLGIGGGKGSQEPWFVIEPNNVYASIEQREQEAKNESRSTLTEDVKKLILDNSEQRLNSISIPLINSFSYKTGQSKKYSEGGPTWGKEAYVISMNPIYTTDDVDTNVLKIEYHRPGSGTTQTNPSSISITAKTNKKIDTSFWLEVRSVYTVWHTYVWETFSGSTTKTLYGQELLNEPISMRVHVTKENEEGSVKVSYTDIDTGKSIINENILLGKIGTSYTQDVKNDYEAKRTYITNQFYQFVGEKNTVGNYIDGQAEAKYEFERIAGGDVTVEYINTEATLNERQKEAFGKPTAKTFSGKYAETVITKAENILHYETIDKKTEKAVKLDENPQQITFEYQLSQAKPLTVKYVDQDGEQIPGVDSKVVTGRWGDEYSITPREEIPFYTLLDNRLPIKGELTDENQEITYHYQVSDGAPIIIHYLDEHGNKLKEDKKLTGLKYGARFTEKSIDIDHYRQKKDEIKGQVTDQQQDIVFVYEKNDGKPVKVDFKTENGNVINESYFLNGKYDESFDVSEKNKNIQSIIDELSSKHYMLLDKKGELTDILKGRYDEQYATSPKIIKGYHLTQIPTNGYGSFGDDSVNVVYQYEPDISGTIQLHYIDSETRNSIAAVDVKVGSFNEEYNFDPKRIKHHVSSNIPKNAKGIYPETNEIINIYFEYDRAPAKPVHVLYQDEEKHEFEKEELKNKGKKWQDPFKTELKSFEGYEVKSITINDETVTEGHGFYDDEKEQNVVYTYKLKKAQAVNVKYVDEETQKEISPQEIILDQEAIYGDQFKSSKKDIDKYLFRYAELNGVLQDGSDILGKYTDEQQTVVYYYKKDKSTLVTKNEIIYVGDDWQAKNNFISATDKQGKLVSFEEIEVNGSVDTSQEGEYQIDYSYDGIITTSNVTVKKNCTVVNARDSTIYVGDYWQAKDNFNSAADKKGKLVTFENIKVTGDVNTRKVGEHSITYNYNGVNTTIKVSVKEKYDRVETKENQNNQSNVDLLNIGIKDKNVAENDYEYKEGIILMEMKKILFIELVLLNIVTATMGLECKVAEAASLSNYSRWMESIKDDTEISRLSMPGSHDSGTFKLRDPIKQVWAMTQDRSFEDQFSYG</sequence>
<keyword evidence="5" id="KW-0820">tRNA-binding</keyword>
<dbReference type="SUPFAM" id="SSF52402">
    <property type="entry name" value="Adenine nucleotide alpha hydrolases-like"/>
    <property type="match status" value="1"/>
</dbReference>
<feature type="domain" description="Ig-like" evidence="15">
    <location>
        <begin position="1129"/>
        <end position="1195"/>
    </location>
</feature>
<keyword evidence="4" id="KW-0963">Cytoplasm</keyword>
<dbReference type="FunFam" id="3.40.50.620:FF:000004">
    <property type="entry name" value="tRNA-specific 2-thiouridylase MnmA"/>
    <property type="match status" value="1"/>
</dbReference>
<dbReference type="InterPro" id="IPR013783">
    <property type="entry name" value="Ig-like_fold"/>
</dbReference>
<protein>
    <recommendedName>
        <fullName evidence="3">tRNA-5-taurinomethyluridine 2-sulfurtransferase</fullName>
        <ecNumber evidence="3">2.8.1.14</ecNumber>
    </recommendedName>
</protein>
<evidence type="ECO:0000256" key="12">
    <source>
        <dbReference type="ARBA" id="ARBA00023157"/>
    </source>
</evidence>
<feature type="non-terminal residue" evidence="17">
    <location>
        <position position="1"/>
    </location>
</feature>
<dbReference type="Gene3D" id="3.10.20.320">
    <property type="entry name" value="Putative peptidoglycan bound protein (lpxtg motif)"/>
    <property type="match status" value="6"/>
</dbReference>
<dbReference type="InterPro" id="IPR017946">
    <property type="entry name" value="PLC-like_Pdiesterase_TIM-brl"/>
</dbReference>
<evidence type="ECO:0000256" key="2">
    <source>
        <dbReference type="ARBA" id="ARBA00006191"/>
    </source>
</evidence>
<accession>A0A835FZP0</accession>
<feature type="domain" description="MucBP" evidence="14">
    <location>
        <begin position="580"/>
        <end position="645"/>
    </location>
</feature>
<dbReference type="Gene3D" id="2.60.40.10">
    <property type="entry name" value="Immunoglobulins"/>
    <property type="match status" value="2"/>
</dbReference>
<gene>
    <name evidence="17" type="ORF">HW555_014440</name>
</gene>
<dbReference type="InterPro" id="IPR014729">
    <property type="entry name" value="Rossmann-like_a/b/a_fold"/>
</dbReference>
<dbReference type="InterPro" id="IPR022038">
    <property type="entry name" value="Ig-like_bact"/>
</dbReference>
<evidence type="ECO:0000259" key="16">
    <source>
        <dbReference type="Pfam" id="PF20259"/>
    </source>
</evidence>
<organism evidence="17 18">
    <name type="scientific">Spodoptera exigua</name>
    <name type="common">Beet armyworm</name>
    <name type="synonym">Noctua fulgens</name>
    <dbReference type="NCBI Taxonomy" id="7107"/>
    <lineage>
        <taxon>Eukaryota</taxon>
        <taxon>Metazoa</taxon>
        <taxon>Ecdysozoa</taxon>
        <taxon>Arthropoda</taxon>
        <taxon>Hexapoda</taxon>
        <taxon>Insecta</taxon>
        <taxon>Pterygota</taxon>
        <taxon>Neoptera</taxon>
        <taxon>Endopterygota</taxon>
        <taxon>Lepidoptera</taxon>
        <taxon>Glossata</taxon>
        <taxon>Ditrysia</taxon>
        <taxon>Noctuoidea</taxon>
        <taxon>Noctuidae</taxon>
        <taxon>Amphipyrinae</taxon>
        <taxon>Spodoptera</taxon>
    </lineage>
</organism>
<feature type="domain" description="MucBP" evidence="14">
    <location>
        <begin position="829"/>
        <end position="890"/>
    </location>
</feature>
<evidence type="ECO:0000256" key="1">
    <source>
        <dbReference type="ARBA" id="ARBA00003986"/>
    </source>
</evidence>
<dbReference type="EC" id="2.8.1.14" evidence="3"/>
<comment type="catalytic activity">
    <reaction evidence="13">
        <text>5-taurinomethyluridine(34) in tRNA + S-sulfanyl-L-cysteinyl-[protein] + AH2 + ATP = 5-taurinomethyl-2-thiouridine(34) in tRNA + L-cysteinyl-[protein] + A + AMP + diphosphate + H(+)</text>
        <dbReference type="Rhea" id="RHEA:47040"/>
        <dbReference type="Rhea" id="RHEA-COMP:10131"/>
        <dbReference type="Rhea" id="RHEA-COMP:11726"/>
        <dbReference type="Rhea" id="RHEA-COMP:11732"/>
        <dbReference type="Rhea" id="RHEA-COMP:11733"/>
        <dbReference type="ChEBI" id="CHEBI:13193"/>
        <dbReference type="ChEBI" id="CHEBI:15378"/>
        <dbReference type="ChEBI" id="CHEBI:17499"/>
        <dbReference type="ChEBI" id="CHEBI:29950"/>
        <dbReference type="ChEBI" id="CHEBI:30616"/>
        <dbReference type="ChEBI" id="CHEBI:33019"/>
        <dbReference type="ChEBI" id="CHEBI:61963"/>
        <dbReference type="ChEBI" id="CHEBI:87171"/>
        <dbReference type="ChEBI" id="CHEBI:87172"/>
        <dbReference type="ChEBI" id="CHEBI:456215"/>
        <dbReference type="EC" id="2.8.1.14"/>
    </reaction>
</comment>
<dbReference type="GO" id="GO:0000049">
    <property type="term" value="F:tRNA binding"/>
    <property type="evidence" value="ECO:0007669"/>
    <property type="project" value="UniProtKB-KW"/>
</dbReference>
<dbReference type="NCBIfam" id="TIGR00420">
    <property type="entry name" value="trmU"/>
    <property type="match status" value="1"/>
</dbReference>
<reference evidence="17" key="1">
    <citation type="submission" date="2020-08" db="EMBL/GenBank/DDBJ databases">
        <title>Spodoptera exigua strain:BAW_Kor-Di-RS1 Genome sequencing and assembly.</title>
        <authorList>
            <person name="Kim J."/>
            <person name="Nam H.Y."/>
            <person name="Kwon M."/>
            <person name="Choi J.H."/>
            <person name="Cho S.R."/>
            <person name="Kim G.-H."/>
        </authorList>
    </citation>
    <scope>NUCLEOTIDE SEQUENCE</scope>
    <source>
        <strain evidence="17">BAW_Kor-Di-RS1</strain>
        <tissue evidence="17">Whole-body</tissue>
    </source>
</reference>
<evidence type="ECO:0000256" key="13">
    <source>
        <dbReference type="ARBA" id="ARBA00049564"/>
    </source>
</evidence>
<dbReference type="PANTHER" id="PTHR11933">
    <property type="entry name" value="TRNA 5-METHYLAMINOMETHYL-2-THIOURIDYLATE -METHYLTRANSFERASE"/>
    <property type="match status" value="1"/>
</dbReference>
<dbReference type="Gene3D" id="3.20.20.190">
    <property type="entry name" value="Phosphatidylinositol (PI) phosphodiesterase"/>
    <property type="match status" value="1"/>
</dbReference>
<evidence type="ECO:0000256" key="4">
    <source>
        <dbReference type="ARBA" id="ARBA00022490"/>
    </source>
</evidence>
<feature type="domain" description="MucBP" evidence="14">
    <location>
        <begin position="899"/>
        <end position="970"/>
    </location>
</feature>
<evidence type="ECO:0000256" key="7">
    <source>
        <dbReference type="ARBA" id="ARBA00022694"/>
    </source>
</evidence>
<comment type="function">
    <text evidence="1">Catalyzes the 2-thiolation of uridine at the wobble position (U34) of mitochondrial tRNA(Lys), tRNA(Glu) and tRNA(Gln). Required for the formation of 5-taurinomethyl-2-thiouridine (tm5s2U) of mitochondrial tRNA(Lys), tRNA(Glu), and tRNA(Gln) at the wobble position. ATP is required to activate the C2 atom of the wobble base.</text>
</comment>
<feature type="domain" description="MucBP" evidence="14">
    <location>
        <begin position="651"/>
        <end position="712"/>
    </location>
</feature>
<dbReference type="Gene3D" id="2.30.30.280">
    <property type="entry name" value="Adenine nucleotide alpha hydrolases-like domains"/>
    <property type="match status" value="1"/>
</dbReference>
<keyword evidence="10" id="KW-0067">ATP-binding</keyword>
<evidence type="ECO:0000313" key="18">
    <source>
        <dbReference type="Proteomes" id="UP000648187"/>
    </source>
</evidence>
<comment type="similarity">
    <text evidence="2">Belongs to the MnmA/TRMU family.</text>
</comment>
<keyword evidence="7" id="KW-0819">tRNA processing</keyword>
<keyword evidence="12" id="KW-1015">Disulfide bond</keyword>
<evidence type="ECO:0000259" key="15">
    <source>
        <dbReference type="Pfam" id="PF07523"/>
    </source>
</evidence>
<dbReference type="InterPro" id="IPR023382">
    <property type="entry name" value="MnmA-like_central_sf"/>
</dbReference>
<name>A0A835FZP0_SPOEX</name>
<keyword evidence="8" id="KW-0677">Repeat</keyword>
<comment type="caution">
    <text evidence="17">The sequence shown here is derived from an EMBL/GenBank/DDBJ whole genome shotgun (WGS) entry which is preliminary data.</text>
</comment>
<dbReference type="SUPFAM" id="SSF51695">
    <property type="entry name" value="PLC-like phosphodiesterases"/>
    <property type="match status" value="1"/>
</dbReference>
<dbReference type="Pfam" id="PF07523">
    <property type="entry name" value="Big_3"/>
    <property type="match status" value="2"/>
</dbReference>
<dbReference type="Pfam" id="PF20259">
    <property type="entry name" value="tRNA_Me_trans_M"/>
    <property type="match status" value="1"/>
</dbReference>
<dbReference type="Pfam" id="PF03054">
    <property type="entry name" value="tRNA_Me_trans"/>
    <property type="match status" value="1"/>
</dbReference>
<proteinExistence type="inferred from homology"/>
<dbReference type="NCBIfam" id="NF001138">
    <property type="entry name" value="PRK00143.1"/>
    <property type="match status" value="1"/>
</dbReference>
<dbReference type="InterPro" id="IPR009459">
    <property type="entry name" value="MucBP_dom"/>
</dbReference>
<dbReference type="Gene3D" id="3.40.50.620">
    <property type="entry name" value="HUPs"/>
    <property type="match status" value="1"/>
</dbReference>
<dbReference type="FunFam" id="2.30.30.280:FF:000001">
    <property type="entry name" value="tRNA-specific 2-thiouridylase MnmA"/>
    <property type="match status" value="1"/>
</dbReference>
<evidence type="ECO:0000256" key="9">
    <source>
        <dbReference type="ARBA" id="ARBA00022741"/>
    </source>
</evidence>
<dbReference type="GO" id="GO:0005524">
    <property type="term" value="F:ATP binding"/>
    <property type="evidence" value="ECO:0007669"/>
    <property type="project" value="UniProtKB-KW"/>
</dbReference>
<feature type="domain" description="MucBP" evidence="14">
    <location>
        <begin position="977"/>
        <end position="1050"/>
    </location>
</feature>
<keyword evidence="11" id="KW-0694">RNA-binding</keyword>
<evidence type="ECO:0000256" key="8">
    <source>
        <dbReference type="ARBA" id="ARBA00022737"/>
    </source>
</evidence>
<feature type="domain" description="Ig-like" evidence="15">
    <location>
        <begin position="1060"/>
        <end position="1122"/>
    </location>
</feature>
<evidence type="ECO:0000313" key="17">
    <source>
        <dbReference type="EMBL" id="KAF9404252.1"/>
    </source>
</evidence>